<organism evidence="8 9">
    <name type="scientific">Bhargavaea cecembensis</name>
    <dbReference type="NCBI Taxonomy" id="394098"/>
    <lineage>
        <taxon>Bacteria</taxon>
        <taxon>Bacillati</taxon>
        <taxon>Bacillota</taxon>
        <taxon>Bacilli</taxon>
        <taxon>Bacillales</taxon>
        <taxon>Caryophanaceae</taxon>
        <taxon>Bhargavaea</taxon>
    </lineage>
</organism>
<dbReference type="EMBL" id="LQNT01000014">
    <property type="protein sequence ID" value="KZE36095.1"/>
    <property type="molecule type" value="Genomic_DNA"/>
</dbReference>
<dbReference type="InterPro" id="IPR006157">
    <property type="entry name" value="FolB_dom"/>
</dbReference>
<dbReference type="PANTHER" id="PTHR42844">
    <property type="entry name" value="DIHYDRONEOPTERIN ALDOLASE 1-RELATED"/>
    <property type="match status" value="1"/>
</dbReference>
<evidence type="ECO:0000313" key="9">
    <source>
        <dbReference type="Proteomes" id="UP000076490"/>
    </source>
</evidence>
<feature type="domain" description="Dihydroneopterin aldolase/epimerase" evidence="7">
    <location>
        <begin position="4"/>
        <end position="118"/>
    </location>
</feature>
<proteinExistence type="inferred from homology"/>
<dbReference type="UniPathway" id="UPA00077">
    <property type="reaction ID" value="UER00154"/>
</dbReference>
<dbReference type="NCBIfam" id="TIGR00526">
    <property type="entry name" value="folB_dom"/>
    <property type="match status" value="1"/>
</dbReference>
<comment type="function">
    <text evidence="6">Catalyzes the conversion of 7,8-dihydroneopterin to 6-hydroxymethyl-7,8-dihydropterin.</text>
</comment>
<dbReference type="GO" id="GO:0046654">
    <property type="term" value="P:tetrahydrofolate biosynthetic process"/>
    <property type="evidence" value="ECO:0007669"/>
    <property type="project" value="UniProtKB-UniRule"/>
</dbReference>
<dbReference type="Proteomes" id="UP000076490">
    <property type="component" value="Unassembled WGS sequence"/>
</dbReference>
<evidence type="ECO:0000256" key="6">
    <source>
        <dbReference type="RuleBase" id="RU362079"/>
    </source>
</evidence>
<dbReference type="PANTHER" id="PTHR42844:SF1">
    <property type="entry name" value="DIHYDRONEOPTERIN ALDOLASE 1-RELATED"/>
    <property type="match status" value="1"/>
</dbReference>
<evidence type="ECO:0000256" key="3">
    <source>
        <dbReference type="ARBA" id="ARBA00005708"/>
    </source>
</evidence>
<dbReference type="Gene3D" id="3.30.1130.10">
    <property type="match status" value="1"/>
</dbReference>
<dbReference type="Pfam" id="PF02152">
    <property type="entry name" value="FolB"/>
    <property type="match status" value="1"/>
</dbReference>
<dbReference type="SUPFAM" id="SSF55620">
    <property type="entry name" value="Tetrahydrobiopterin biosynthesis enzymes-like"/>
    <property type="match status" value="1"/>
</dbReference>
<keyword evidence="4 6" id="KW-0289">Folate biosynthesis</keyword>
<gene>
    <name evidence="8" type="ORF">AV656_15440</name>
</gene>
<dbReference type="NCBIfam" id="TIGR00525">
    <property type="entry name" value="folB"/>
    <property type="match status" value="1"/>
</dbReference>
<evidence type="ECO:0000259" key="7">
    <source>
        <dbReference type="SMART" id="SM00905"/>
    </source>
</evidence>
<dbReference type="GO" id="GO:0004150">
    <property type="term" value="F:dihydroneopterin aldolase activity"/>
    <property type="evidence" value="ECO:0007669"/>
    <property type="project" value="UniProtKB-UniRule"/>
</dbReference>
<sequence>MDYIHLHEMQFYGYHGALPEETKIGQRFTVSLSLAVSLEEAGRTDDLDKTVNYAEAYAVVKEIVEGEPVKLIESVAERIASAILTGFGEKVGGCRVRVIKPDPPIPGHYRAVEVDITRGRFS</sequence>
<keyword evidence="5 6" id="KW-0456">Lyase</keyword>
<dbReference type="AlphaFoldDB" id="A0A165GEJ0"/>
<dbReference type="GO" id="GO:0046656">
    <property type="term" value="P:folic acid biosynthetic process"/>
    <property type="evidence" value="ECO:0007669"/>
    <property type="project" value="UniProtKB-UniRule"/>
</dbReference>
<dbReference type="SMART" id="SM00905">
    <property type="entry name" value="FolB"/>
    <property type="match status" value="1"/>
</dbReference>
<evidence type="ECO:0000256" key="1">
    <source>
        <dbReference type="ARBA" id="ARBA00001353"/>
    </source>
</evidence>
<dbReference type="OrthoDB" id="9803748at2"/>
<comment type="caution">
    <text evidence="8">The sequence shown here is derived from an EMBL/GenBank/DDBJ whole genome shotgun (WGS) entry which is preliminary data.</text>
</comment>
<name>A0A165GEJ0_9BACL</name>
<dbReference type="FunFam" id="3.30.1130.10:FF:000003">
    <property type="entry name" value="7,8-dihydroneopterin aldolase"/>
    <property type="match status" value="1"/>
</dbReference>
<dbReference type="CDD" id="cd00534">
    <property type="entry name" value="DHNA_DHNTPE"/>
    <property type="match status" value="1"/>
</dbReference>
<evidence type="ECO:0000256" key="5">
    <source>
        <dbReference type="ARBA" id="ARBA00023239"/>
    </source>
</evidence>
<reference evidence="8 9" key="1">
    <citation type="submission" date="2016-01" db="EMBL/GenBank/DDBJ databases">
        <title>Whole genome sequencing of Bhargavaea cecembensis T14.</title>
        <authorList>
            <person name="Hong K.W."/>
        </authorList>
    </citation>
    <scope>NUCLEOTIDE SEQUENCE [LARGE SCALE GENOMIC DNA]</scope>
    <source>
        <strain evidence="8 9">T14</strain>
    </source>
</reference>
<dbReference type="EC" id="4.1.2.25" evidence="6"/>
<dbReference type="GO" id="GO:0005737">
    <property type="term" value="C:cytoplasm"/>
    <property type="evidence" value="ECO:0007669"/>
    <property type="project" value="TreeGrafter"/>
</dbReference>
<dbReference type="InterPro" id="IPR006156">
    <property type="entry name" value="Dihydroneopterin_aldolase"/>
</dbReference>
<comment type="pathway">
    <text evidence="2 6">Cofactor biosynthesis; tetrahydrofolate biosynthesis; 2-amino-4-hydroxy-6-hydroxymethyl-7,8-dihydropteridine diphosphate from 7,8-dihydroneopterin triphosphate: step 3/4.</text>
</comment>
<comment type="catalytic activity">
    <reaction evidence="1 6">
        <text>7,8-dihydroneopterin = 6-hydroxymethyl-7,8-dihydropterin + glycolaldehyde</text>
        <dbReference type="Rhea" id="RHEA:10540"/>
        <dbReference type="ChEBI" id="CHEBI:17001"/>
        <dbReference type="ChEBI" id="CHEBI:17071"/>
        <dbReference type="ChEBI" id="CHEBI:44841"/>
        <dbReference type="EC" id="4.1.2.25"/>
    </reaction>
</comment>
<comment type="similarity">
    <text evidence="3 6">Belongs to the DHNA family.</text>
</comment>
<accession>A0A165GEJ0</accession>
<dbReference type="InterPro" id="IPR043133">
    <property type="entry name" value="GTP-CH-I_C/QueF"/>
</dbReference>
<evidence type="ECO:0000256" key="2">
    <source>
        <dbReference type="ARBA" id="ARBA00005013"/>
    </source>
</evidence>
<dbReference type="RefSeq" id="WP_063183887.1">
    <property type="nucleotide sequence ID" value="NZ_LQNT01000014.1"/>
</dbReference>
<evidence type="ECO:0000313" key="8">
    <source>
        <dbReference type="EMBL" id="KZE36095.1"/>
    </source>
</evidence>
<evidence type="ECO:0000256" key="4">
    <source>
        <dbReference type="ARBA" id="ARBA00022909"/>
    </source>
</evidence>
<protein>
    <recommendedName>
        <fullName evidence="6">7,8-dihydroneopterin aldolase</fullName>
        <ecNumber evidence="6">4.1.2.25</ecNumber>
    </recommendedName>
</protein>